<dbReference type="InterPro" id="IPR029069">
    <property type="entry name" value="HotDog_dom_sf"/>
</dbReference>
<proteinExistence type="predicted"/>
<evidence type="ECO:0000259" key="1">
    <source>
        <dbReference type="Pfam" id="PF22636"/>
    </source>
</evidence>
<dbReference type="Proteomes" id="UP001595844">
    <property type="component" value="Unassembled WGS sequence"/>
</dbReference>
<dbReference type="PANTHER" id="PTHR36934">
    <property type="entry name" value="BLR0278 PROTEIN"/>
    <property type="match status" value="1"/>
</dbReference>
<keyword evidence="3" id="KW-1185">Reference proteome</keyword>
<gene>
    <name evidence="2" type="ORF">ACFO5K_10275</name>
</gene>
<sequence length="127" mass="13262">MLTAGLRAAFDVEVTARDTAAALGSGDVEVLGTPRVVALVEEATVCTVAGQLPDGHTTVGTEVSIRHRRSSAPGTTLTVTARLIEVDGLRLTFDVAVHDDGFLVADGTVRRVIVDRASFPPATPRRG</sequence>
<dbReference type="PANTHER" id="PTHR36934:SF1">
    <property type="entry name" value="THIOESTERASE DOMAIN-CONTAINING PROTEIN"/>
    <property type="match status" value="1"/>
</dbReference>
<reference evidence="3" key="1">
    <citation type="journal article" date="2019" name="Int. J. Syst. Evol. Microbiol.">
        <title>The Global Catalogue of Microorganisms (GCM) 10K type strain sequencing project: providing services to taxonomists for standard genome sequencing and annotation.</title>
        <authorList>
            <consortium name="The Broad Institute Genomics Platform"/>
            <consortium name="The Broad Institute Genome Sequencing Center for Infectious Disease"/>
            <person name="Wu L."/>
            <person name="Ma J."/>
        </authorList>
    </citation>
    <scope>NUCLEOTIDE SEQUENCE [LARGE SCALE GENOMIC DNA]</scope>
    <source>
        <strain evidence="3">IBRC-M 10490</strain>
    </source>
</reference>
<protein>
    <submittedName>
        <fullName evidence="2">Thioesterase family protein</fullName>
    </submittedName>
</protein>
<feature type="domain" description="Fluoroacetyl-CoA-specific thioesterase-like" evidence="1">
    <location>
        <begin position="14"/>
        <end position="116"/>
    </location>
</feature>
<evidence type="ECO:0000313" key="3">
    <source>
        <dbReference type="Proteomes" id="UP001595844"/>
    </source>
</evidence>
<organism evidence="2 3">
    <name type="scientific">Nocardia halotolerans</name>
    <dbReference type="NCBI Taxonomy" id="1755878"/>
    <lineage>
        <taxon>Bacteria</taxon>
        <taxon>Bacillati</taxon>
        <taxon>Actinomycetota</taxon>
        <taxon>Actinomycetes</taxon>
        <taxon>Mycobacteriales</taxon>
        <taxon>Nocardiaceae</taxon>
        <taxon>Nocardia</taxon>
    </lineage>
</organism>
<dbReference type="PIRSF" id="PIRSF014972">
    <property type="entry name" value="FlK"/>
    <property type="match status" value="1"/>
</dbReference>
<accession>A0ABV8VER5</accession>
<dbReference type="EMBL" id="JBHSDL010000013">
    <property type="protein sequence ID" value="MFC4374488.1"/>
    <property type="molecule type" value="Genomic_DNA"/>
</dbReference>
<dbReference type="RefSeq" id="WP_378559597.1">
    <property type="nucleotide sequence ID" value="NZ_JBHSDL010000013.1"/>
</dbReference>
<evidence type="ECO:0000313" key="2">
    <source>
        <dbReference type="EMBL" id="MFC4374488.1"/>
    </source>
</evidence>
<dbReference type="InterPro" id="IPR054485">
    <property type="entry name" value="FlK-like_dom"/>
</dbReference>
<dbReference type="Gene3D" id="3.10.129.10">
    <property type="entry name" value="Hotdog Thioesterase"/>
    <property type="match status" value="1"/>
</dbReference>
<dbReference type="Pfam" id="PF22636">
    <property type="entry name" value="FlK"/>
    <property type="match status" value="1"/>
</dbReference>
<name>A0ABV8VER5_9NOCA</name>
<dbReference type="SUPFAM" id="SSF54637">
    <property type="entry name" value="Thioesterase/thiol ester dehydrase-isomerase"/>
    <property type="match status" value="1"/>
</dbReference>
<dbReference type="InterPro" id="IPR025540">
    <property type="entry name" value="FlK"/>
</dbReference>
<comment type="caution">
    <text evidence="2">The sequence shown here is derived from an EMBL/GenBank/DDBJ whole genome shotgun (WGS) entry which is preliminary data.</text>
</comment>